<protein>
    <submittedName>
        <fullName evidence="3">Uncharacterized protein</fullName>
    </submittedName>
</protein>
<keyword evidence="4" id="KW-1185">Reference proteome</keyword>
<evidence type="ECO:0000313" key="3">
    <source>
        <dbReference type="EMBL" id="WPB08336.1"/>
    </source>
</evidence>
<keyword evidence="2" id="KW-0812">Transmembrane</keyword>
<keyword evidence="2" id="KW-0472">Membrane</keyword>
<keyword evidence="2" id="KW-1133">Transmembrane helix</keyword>
<sequence>MANSKNVFLSDQGLPYQVFVMIVRIGAWATLGILATAILVLVVMCIKYGSGNQMSSRTIPPLDLESGGGSMSTQEPDEYQDCPPVYEEANVSLELPPTYDETEAVKHVTAGERPNIAAEAI</sequence>
<evidence type="ECO:0000256" key="2">
    <source>
        <dbReference type="SAM" id="Phobius"/>
    </source>
</evidence>
<organism evidence="3 4">
    <name type="scientific">Cercospora beticola</name>
    <name type="common">Sugarbeet leaf spot fungus</name>
    <dbReference type="NCBI Taxonomy" id="122368"/>
    <lineage>
        <taxon>Eukaryota</taxon>
        <taxon>Fungi</taxon>
        <taxon>Dikarya</taxon>
        <taxon>Ascomycota</taxon>
        <taxon>Pezizomycotina</taxon>
        <taxon>Dothideomycetes</taxon>
        <taxon>Dothideomycetidae</taxon>
        <taxon>Mycosphaerellales</taxon>
        <taxon>Mycosphaerellaceae</taxon>
        <taxon>Cercospora</taxon>
    </lineage>
</organism>
<dbReference type="GeneID" id="90644916"/>
<name>A0ABZ0P981_CERBT</name>
<evidence type="ECO:0000313" key="4">
    <source>
        <dbReference type="Proteomes" id="UP001302367"/>
    </source>
</evidence>
<gene>
    <name evidence="3" type="ORF">RHO25_013002</name>
</gene>
<dbReference type="EMBL" id="CP134192">
    <property type="protein sequence ID" value="WPB08336.1"/>
    <property type="molecule type" value="Genomic_DNA"/>
</dbReference>
<dbReference type="RefSeq" id="XP_065459699.1">
    <property type="nucleotide sequence ID" value="XM_065603627.1"/>
</dbReference>
<dbReference type="Proteomes" id="UP001302367">
    <property type="component" value="Chromosome 9"/>
</dbReference>
<proteinExistence type="predicted"/>
<reference evidence="3 4" key="1">
    <citation type="submission" date="2023-09" db="EMBL/GenBank/DDBJ databases">
        <title>Complete-Gapless Cercospora beticola genome.</title>
        <authorList>
            <person name="Wyatt N.A."/>
            <person name="Spanner R.E."/>
            <person name="Bolton M.D."/>
        </authorList>
    </citation>
    <scope>NUCLEOTIDE SEQUENCE [LARGE SCALE GENOMIC DNA]</scope>
    <source>
        <strain evidence="3">Cb09-40</strain>
    </source>
</reference>
<evidence type="ECO:0000256" key="1">
    <source>
        <dbReference type="SAM" id="MobiDB-lite"/>
    </source>
</evidence>
<feature type="region of interest" description="Disordered" evidence="1">
    <location>
        <begin position="51"/>
        <end position="82"/>
    </location>
</feature>
<feature type="transmembrane region" description="Helical" evidence="2">
    <location>
        <begin position="25"/>
        <end position="46"/>
    </location>
</feature>
<accession>A0ABZ0P981</accession>